<dbReference type="RefSeq" id="WP_110461289.1">
    <property type="nucleotide sequence ID" value="NZ_QKMR01000005.1"/>
</dbReference>
<gene>
    <name evidence="1" type="ORF">LY28_01233</name>
</gene>
<reference evidence="1 2" key="1">
    <citation type="submission" date="2018-06" db="EMBL/GenBank/DDBJ databases">
        <title>Genomic Encyclopedia of Type Strains, Phase I: the one thousand microbial genomes (KMG-I) project.</title>
        <authorList>
            <person name="Kyrpides N."/>
        </authorList>
    </citation>
    <scope>NUCLEOTIDE SEQUENCE [LARGE SCALE GENOMIC DNA]</scope>
    <source>
        <strain evidence="1 2">DSM 19573</strain>
    </source>
</reference>
<proteinExistence type="predicted"/>
<sequence length="96" mass="11522">MSVSISLWSAIEGEIQRFLSSYYQMDIQKEEQCQNWISDFFNPLESIDMISALMDNFYKYKLTMYIHMENGYLHKITEENYNDVIKGLFEIYYLSA</sequence>
<dbReference type="OrthoDB" id="1739544at2"/>
<evidence type="ECO:0000313" key="2">
    <source>
        <dbReference type="Proteomes" id="UP000248132"/>
    </source>
</evidence>
<protein>
    <submittedName>
        <fullName evidence="1">Uncharacterized protein</fullName>
    </submittedName>
</protein>
<dbReference type="Proteomes" id="UP000248132">
    <property type="component" value="Unassembled WGS sequence"/>
</dbReference>
<dbReference type="EMBL" id="QKMR01000005">
    <property type="protein sequence ID" value="PYG88869.1"/>
    <property type="molecule type" value="Genomic_DNA"/>
</dbReference>
<evidence type="ECO:0000313" key="1">
    <source>
        <dbReference type="EMBL" id="PYG88869.1"/>
    </source>
</evidence>
<dbReference type="AlphaFoldDB" id="A0A318XR97"/>
<accession>A0A318XR97</accession>
<keyword evidence="2" id="KW-1185">Reference proteome</keyword>
<comment type="caution">
    <text evidence="1">The sequence shown here is derived from an EMBL/GenBank/DDBJ whole genome shotgun (WGS) entry which is preliminary data.</text>
</comment>
<name>A0A318XR97_9FIRM</name>
<organism evidence="1 2">
    <name type="scientific">Ruminiclostridium sufflavum DSM 19573</name>
    <dbReference type="NCBI Taxonomy" id="1121337"/>
    <lineage>
        <taxon>Bacteria</taxon>
        <taxon>Bacillati</taxon>
        <taxon>Bacillota</taxon>
        <taxon>Clostridia</taxon>
        <taxon>Eubacteriales</taxon>
        <taxon>Oscillospiraceae</taxon>
        <taxon>Ruminiclostridium</taxon>
    </lineage>
</organism>